<dbReference type="PANTHER" id="PTHR46951">
    <property type="entry name" value="BED-TYPE DOMAIN-CONTAINING PROTEIN"/>
    <property type="match status" value="1"/>
</dbReference>
<gene>
    <name evidence="2" type="ORF">Scaly_2213900</name>
</gene>
<dbReference type="AlphaFoldDB" id="A0AAW2MNM7"/>
<accession>A0AAW2MNM7</accession>
<feature type="compositionally biased region" description="Acidic residues" evidence="1">
    <location>
        <begin position="296"/>
        <end position="318"/>
    </location>
</feature>
<reference evidence="2" key="1">
    <citation type="submission" date="2020-06" db="EMBL/GenBank/DDBJ databases">
        <authorList>
            <person name="Li T."/>
            <person name="Hu X."/>
            <person name="Zhang T."/>
            <person name="Song X."/>
            <person name="Zhang H."/>
            <person name="Dai N."/>
            <person name="Sheng W."/>
            <person name="Hou X."/>
            <person name="Wei L."/>
        </authorList>
    </citation>
    <scope>NUCLEOTIDE SEQUENCE</scope>
    <source>
        <strain evidence="2">KEN8</strain>
        <tissue evidence="2">Leaf</tissue>
    </source>
</reference>
<organism evidence="2">
    <name type="scientific">Sesamum calycinum</name>
    <dbReference type="NCBI Taxonomy" id="2727403"/>
    <lineage>
        <taxon>Eukaryota</taxon>
        <taxon>Viridiplantae</taxon>
        <taxon>Streptophyta</taxon>
        <taxon>Embryophyta</taxon>
        <taxon>Tracheophyta</taxon>
        <taxon>Spermatophyta</taxon>
        <taxon>Magnoliopsida</taxon>
        <taxon>eudicotyledons</taxon>
        <taxon>Gunneridae</taxon>
        <taxon>Pentapetalae</taxon>
        <taxon>asterids</taxon>
        <taxon>lamiids</taxon>
        <taxon>Lamiales</taxon>
        <taxon>Pedaliaceae</taxon>
        <taxon>Sesamum</taxon>
    </lineage>
</organism>
<proteinExistence type="predicted"/>
<evidence type="ECO:0000256" key="1">
    <source>
        <dbReference type="SAM" id="MobiDB-lite"/>
    </source>
</evidence>
<comment type="caution">
    <text evidence="2">The sequence shown here is derived from an EMBL/GenBank/DDBJ whole genome shotgun (WGS) entry which is preliminary data.</text>
</comment>
<protein>
    <recommendedName>
        <fullName evidence="3">BED-type domain-containing protein</fullName>
    </recommendedName>
</protein>
<sequence length="438" mass="49589">MAFQADLDVKVPVGSSFHEAIASREESKRMRIMVQRDATPVGGDRKKCKCNYCGKVELGGITRLKKHIAHVSKNVEACSRVPLEIRKMVLKLLDDGIKEKKRKFEGILDRRGFYGVSSKGSTFGAKRGISQSYGVKSGIEMPSTGFDPHMFPFGKRTIKDIISKEEIKKVVSAVAYALACSRLFLQYSSSIFNTCVFETIEGRQRVKEVIKRLEPHLIVQDNAINEIRTFIDKLGEFGTPLARQAVSTSLSDWLDEDNQRSGEGHRDNVQTMKMMILRFLCLVGLFSDHQKGKNDIDDETAEDDDDDNDGDDNDDNDGDGNVHKETQQSHGMTWAEGDKNYYTTQDTDHGHHLGIENQHQFLSNLTDYPSQCVDSQSERYDRRQPDIQSTFSPTGVINVGSYTTPYTQNFSLTSHDYRRSDDDDGDDHCEPHQHFTFF</sequence>
<reference evidence="2" key="2">
    <citation type="journal article" date="2024" name="Plant">
        <title>Genomic evolution and insights into agronomic trait innovations of Sesamum species.</title>
        <authorList>
            <person name="Miao H."/>
            <person name="Wang L."/>
            <person name="Qu L."/>
            <person name="Liu H."/>
            <person name="Sun Y."/>
            <person name="Le M."/>
            <person name="Wang Q."/>
            <person name="Wei S."/>
            <person name="Zheng Y."/>
            <person name="Lin W."/>
            <person name="Duan Y."/>
            <person name="Cao H."/>
            <person name="Xiong S."/>
            <person name="Wang X."/>
            <person name="Wei L."/>
            <person name="Li C."/>
            <person name="Ma Q."/>
            <person name="Ju M."/>
            <person name="Zhao R."/>
            <person name="Li G."/>
            <person name="Mu C."/>
            <person name="Tian Q."/>
            <person name="Mei H."/>
            <person name="Zhang T."/>
            <person name="Gao T."/>
            <person name="Zhang H."/>
        </authorList>
    </citation>
    <scope>NUCLEOTIDE SEQUENCE</scope>
    <source>
        <strain evidence="2">KEN8</strain>
    </source>
</reference>
<name>A0AAW2MNM7_9LAMI</name>
<evidence type="ECO:0000313" key="2">
    <source>
        <dbReference type="EMBL" id="KAL0333124.1"/>
    </source>
</evidence>
<evidence type="ECO:0008006" key="3">
    <source>
        <dbReference type="Google" id="ProtNLM"/>
    </source>
</evidence>
<dbReference type="PANTHER" id="PTHR46951:SF2">
    <property type="entry name" value="BED-TYPE DOMAIN-CONTAINING PROTEIN"/>
    <property type="match status" value="1"/>
</dbReference>
<dbReference type="EMBL" id="JACGWM010000013">
    <property type="protein sequence ID" value="KAL0333124.1"/>
    <property type="molecule type" value="Genomic_DNA"/>
</dbReference>
<feature type="region of interest" description="Disordered" evidence="1">
    <location>
        <begin position="292"/>
        <end position="335"/>
    </location>
</feature>